<protein>
    <submittedName>
        <fullName evidence="1">Serine/threonine-protein phosphatase BSL3</fullName>
    </submittedName>
</protein>
<accession>A0ACC0IAP7</accession>
<gene>
    <name evidence="1" type="ORF">LOK49_LG03G01388</name>
</gene>
<evidence type="ECO:0000313" key="1">
    <source>
        <dbReference type="EMBL" id="KAI8022769.1"/>
    </source>
</evidence>
<dbReference type="Proteomes" id="UP001060215">
    <property type="component" value="Chromosome 6"/>
</dbReference>
<comment type="caution">
    <text evidence="1">The sequence shown here is derived from an EMBL/GenBank/DDBJ whole genome shotgun (WGS) entry which is preliminary data.</text>
</comment>
<proteinExistence type="predicted"/>
<reference evidence="1 2" key="1">
    <citation type="journal article" date="2022" name="Plant J.">
        <title>Chromosome-level genome of Camellia lanceoleosa provides a valuable resource for understanding genome evolution and self-incompatibility.</title>
        <authorList>
            <person name="Gong W."/>
            <person name="Xiao S."/>
            <person name="Wang L."/>
            <person name="Liao Z."/>
            <person name="Chang Y."/>
            <person name="Mo W."/>
            <person name="Hu G."/>
            <person name="Li W."/>
            <person name="Zhao G."/>
            <person name="Zhu H."/>
            <person name="Hu X."/>
            <person name="Ji K."/>
            <person name="Xiang X."/>
            <person name="Song Q."/>
            <person name="Yuan D."/>
            <person name="Jin S."/>
            <person name="Zhang L."/>
        </authorList>
    </citation>
    <scope>NUCLEOTIDE SEQUENCE [LARGE SCALE GENOMIC DNA]</scope>
    <source>
        <strain evidence="1">SQ_2022a</strain>
    </source>
</reference>
<evidence type="ECO:0000313" key="2">
    <source>
        <dbReference type="Proteomes" id="UP001060215"/>
    </source>
</evidence>
<organism evidence="1 2">
    <name type="scientific">Camellia lanceoleosa</name>
    <dbReference type="NCBI Taxonomy" id="1840588"/>
    <lineage>
        <taxon>Eukaryota</taxon>
        <taxon>Viridiplantae</taxon>
        <taxon>Streptophyta</taxon>
        <taxon>Embryophyta</taxon>
        <taxon>Tracheophyta</taxon>
        <taxon>Spermatophyta</taxon>
        <taxon>Magnoliopsida</taxon>
        <taxon>eudicotyledons</taxon>
        <taxon>Gunneridae</taxon>
        <taxon>Pentapetalae</taxon>
        <taxon>asterids</taxon>
        <taxon>Ericales</taxon>
        <taxon>Theaceae</taxon>
        <taxon>Camellia</taxon>
    </lineage>
</organism>
<keyword evidence="2" id="KW-1185">Reference proteome</keyword>
<dbReference type="EMBL" id="CM045763">
    <property type="protein sequence ID" value="KAI8022769.1"/>
    <property type="molecule type" value="Genomic_DNA"/>
</dbReference>
<name>A0ACC0IAP7_9ERIC</name>
<sequence>MDLQNIEIVGGNGQLLLVSHHFLDINMQRRVFVNARLHVSGGALGGGRMVEDSLSVAVLDTAVGVWCDTKSIVTTPRTGRYSVDATGGDAAVELMRRCRHVAAAIGDLIFIYGGLRGGKMSQQNTQFLSLSNETHIKELEIEAKVLDIRSPCSMDIDSQTNNQLPQVITSEETSTAACDDKPDRLEIARLYNEKLDVNEPTCEQTEPSTTGHWKEKELVSRDGQAKLKANVFFASFDQRSDKAAEESTCIVDVNTYHIINTFGELLFEGCNQAYILRFDDAALIRGKVEKEGASSDQASEDEICSGKECCREFMKRFLAAIPLRELESEKKKELVSYFALYQRLQIEFNFTTSLSLSSSSLASSTNSTSSLLSNESTNR</sequence>